<dbReference type="Gramene" id="OE9A025605T1">
    <property type="protein sequence ID" value="OE9A025605C1"/>
    <property type="gene ID" value="OE9A025605"/>
</dbReference>
<proteinExistence type="predicted"/>
<evidence type="ECO:0000256" key="1">
    <source>
        <dbReference type="SAM" id="MobiDB-lite"/>
    </source>
</evidence>
<feature type="domain" description="Protein kinase" evidence="4">
    <location>
        <begin position="328"/>
        <end position="617"/>
    </location>
</feature>
<dbReference type="AlphaFoldDB" id="A0A8S0PMW1"/>
<dbReference type="Gene3D" id="3.30.200.20">
    <property type="entry name" value="Phosphorylase Kinase, domain 1"/>
    <property type="match status" value="1"/>
</dbReference>
<dbReference type="InterPro" id="IPR001245">
    <property type="entry name" value="Ser-Thr/Tyr_kinase_cat_dom"/>
</dbReference>
<dbReference type="InterPro" id="IPR056563">
    <property type="entry name" value="LysM3_LYK4_5"/>
</dbReference>
<feature type="transmembrane region" description="Helical" evidence="2">
    <location>
        <begin position="263"/>
        <end position="284"/>
    </location>
</feature>
<name>A0A8S0PMW1_OLEEU</name>
<dbReference type="InterPro" id="IPR036779">
    <property type="entry name" value="LysM_dom_sf"/>
</dbReference>
<dbReference type="CDD" id="cd00118">
    <property type="entry name" value="LysM"/>
    <property type="match status" value="1"/>
</dbReference>
<feature type="region of interest" description="Disordered" evidence="1">
    <location>
        <begin position="301"/>
        <end position="323"/>
    </location>
</feature>
<dbReference type="PANTHER" id="PTHR45927">
    <property type="entry name" value="LYSM-DOMAIN RECEPTOR-LIKE KINASE-RELATED"/>
    <property type="match status" value="1"/>
</dbReference>
<dbReference type="InterPro" id="IPR018392">
    <property type="entry name" value="LysM"/>
</dbReference>
<dbReference type="Pfam" id="PF23473">
    <property type="entry name" value="LysM3_LYK4_5"/>
    <property type="match status" value="1"/>
</dbReference>
<evidence type="ECO:0000259" key="4">
    <source>
        <dbReference type="PROSITE" id="PS50011"/>
    </source>
</evidence>
<feature type="domain" description="LysM" evidence="5">
    <location>
        <begin position="177"/>
        <end position="221"/>
    </location>
</feature>
<evidence type="ECO:0000256" key="3">
    <source>
        <dbReference type="SAM" id="SignalP"/>
    </source>
</evidence>
<dbReference type="GO" id="GO:0005524">
    <property type="term" value="F:ATP binding"/>
    <property type="evidence" value="ECO:0007669"/>
    <property type="project" value="InterPro"/>
</dbReference>
<evidence type="ECO:0000259" key="5">
    <source>
        <dbReference type="PROSITE" id="PS51782"/>
    </source>
</evidence>
<keyword evidence="2" id="KW-1133">Transmembrane helix</keyword>
<reference evidence="6 7" key="1">
    <citation type="submission" date="2019-12" db="EMBL/GenBank/DDBJ databases">
        <authorList>
            <person name="Alioto T."/>
            <person name="Alioto T."/>
            <person name="Gomez Garrido J."/>
        </authorList>
    </citation>
    <scope>NUCLEOTIDE SEQUENCE [LARGE SCALE GENOMIC DNA]</scope>
</reference>
<keyword evidence="6" id="KW-0418">Kinase</keyword>
<dbReference type="Gene3D" id="3.10.350.10">
    <property type="entry name" value="LysM domain"/>
    <property type="match status" value="1"/>
</dbReference>
<comment type="caution">
    <text evidence="6">The sequence shown here is derived from an EMBL/GenBank/DDBJ whole genome shotgun (WGS) entry which is preliminary data.</text>
</comment>
<dbReference type="PROSITE" id="PS50011">
    <property type="entry name" value="PROTEIN_KINASE_DOM"/>
    <property type="match status" value="1"/>
</dbReference>
<keyword evidence="7" id="KW-1185">Reference proteome</keyword>
<dbReference type="GO" id="GO:0004672">
    <property type="term" value="F:protein kinase activity"/>
    <property type="evidence" value="ECO:0007669"/>
    <property type="project" value="InterPro"/>
</dbReference>
<protein>
    <submittedName>
        <fullName evidence="6">LysM domain receptor-like kinase 4</fullName>
    </submittedName>
</protein>
<dbReference type="PROSITE" id="PS51782">
    <property type="entry name" value="LYSM"/>
    <property type="match status" value="1"/>
</dbReference>
<dbReference type="EMBL" id="CACTIH010000095">
    <property type="protein sequence ID" value="CAA2953650.1"/>
    <property type="molecule type" value="Genomic_DNA"/>
</dbReference>
<keyword evidence="3" id="KW-0732">Signal</keyword>
<keyword evidence="2" id="KW-0812">Transmembrane</keyword>
<dbReference type="OrthoDB" id="60033at2759"/>
<accession>A0A8S0PMW1</accession>
<keyword evidence="2" id="KW-0472">Membrane</keyword>
<dbReference type="InterPro" id="IPR000719">
    <property type="entry name" value="Prot_kinase_dom"/>
</dbReference>
<dbReference type="InterPro" id="IPR011009">
    <property type="entry name" value="Kinase-like_dom_sf"/>
</dbReference>
<dbReference type="PANTHER" id="PTHR45927:SF10">
    <property type="entry name" value="LYSM-DOMAIN RECEPTOR-LIKE KINASE"/>
    <property type="match status" value="1"/>
</dbReference>
<dbReference type="InterPro" id="IPR056561">
    <property type="entry name" value="NFP_LYK_LysM1"/>
</dbReference>
<dbReference type="Gene3D" id="1.10.510.10">
    <property type="entry name" value="Transferase(Phosphotransferase) domain 1"/>
    <property type="match status" value="1"/>
</dbReference>
<dbReference type="Proteomes" id="UP000594638">
    <property type="component" value="Unassembled WGS sequence"/>
</dbReference>
<dbReference type="Pfam" id="PF07714">
    <property type="entry name" value="PK_Tyr_Ser-Thr"/>
    <property type="match status" value="1"/>
</dbReference>
<dbReference type="InterPro" id="IPR052611">
    <property type="entry name" value="Plant_RLK_LysM"/>
</dbReference>
<evidence type="ECO:0000313" key="7">
    <source>
        <dbReference type="Proteomes" id="UP000594638"/>
    </source>
</evidence>
<dbReference type="Pfam" id="PF23446">
    <property type="entry name" value="LysM1_NFP_LYK"/>
    <property type="match status" value="1"/>
</dbReference>
<dbReference type="SUPFAM" id="SSF54106">
    <property type="entry name" value="LysM domain"/>
    <property type="match status" value="1"/>
</dbReference>
<keyword evidence="6" id="KW-0808">Transferase</keyword>
<evidence type="ECO:0000313" key="6">
    <source>
        <dbReference type="EMBL" id="CAA2953650.1"/>
    </source>
</evidence>
<gene>
    <name evidence="6" type="ORF">OLEA9_A025605</name>
</gene>
<dbReference type="SUPFAM" id="SSF56112">
    <property type="entry name" value="Protein kinase-like (PK-like)"/>
    <property type="match status" value="1"/>
</dbReference>
<keyword evidence="6" id="KW-0675">Receptor</keyword>
<dbReference type="GO" id="GO:0005886">
    <property type="term" value="C:plasma membrane"/>
    <property type="evidence" value="ECO:0007669"/>
    <property type="project" value="UniProtKB-ARBA"/>
</dbReference>
<sequence>MVFLWFLLCLFFDMCYSQQFYDATLCSSDTEYPGTRYTCNSFQGSCHTFLVYRANQKFQTISSLSSLFKMDPDNLLIVNNVSNSSRILEAGREVLIPITCSCTNLFFEVGINYTLPETMTVSEISCTIFEGLVKSITLKEEDFPGLNSLSAGSTVHVPLKCACPDKISRNSGVRYFVTYPFIEGDDTKKLSLKFNISVEEIWKANNLDPTTTVYPNTTVLVPLKAKPFVNLNIPNSEPPIPGFLPTIPVDKRAKIIQLKRLCIAVSVVGFFLILATLVSCGLYVKALYKFKSDKFRTSMHRSSLNSCSTPRSSPLSGPPTGGSTNSCLSPDLLVGIKYSLCNYRVEEIKQATKNLNDETSISPSVYKGLIDNGEVMIKQMKFEGTRQVIDVHSKINHVNIVKLHGVCYGEDDFSWSYLVFEFPVNGSLRDCLSSSSTSLSWHRRTQIAFDIATGLHYLHYCVVPSYFHMSINSKGIFLTSNWRAKLTVFKAIPADESSKESGSLTSPGGWVAPEYVLYGSATEKVDIFAYGVVLLELISGKEAADGKLFEESVTFFGGGANEGGCFEQLRNFLDPCLKEDYPVAEALCLAVLASSCVEEDPLHRPSIDDVIKILARMV</sequence>
<dbReference type="InterPro" id="IPR056562">
    <property type="entry name" value="LysM2_CERK1_LYK3_4_5"/>
</dbReference>
<feature type="signal peptide" evidence="3">
    <location>
        <begin position="1"/>
        <end position="17"/>
    </location>
</feature>
<dbReference type="Pfam" id="PF23472">
    <property type="entry name" value="LysM2_CERK1_LYK3_4_5"/>
    <property type="match status" value="1"/>
</dbReference>
<feature type="chain" id="PRO_5035891922" evidence="3">
    <location>
        <begin position="18"/>
        <end position="618"/>
    </location>
</feature>
<evidence type="ECO:0000256" key="2">
    <source>
        <dbReference type="SAM" id="Phobius"/>
    </source>
</evidence>
<organism evidence="6 7">
    <name type="scientific">Olea europaea subsp. europaea</name>
    <dbReference type="NCBI Taxonomy" id="158383"/>
    <lineage>
        <taxon>Eukaryota</taxon>
        <taxon>Viridiplantae</taxon>
        <taxon>Streptophyta</taxon>
        <taxon>Embryophyta</taxon>
        <taxon>Tracheophyta</taxon>
        <taxon>Spermatophyta</taxon>
        <taxon>Magnoliopsida</taxon>
        <taxon>eudicotyledons</taxon>
        <taxon>Gunneridae</taxon>
        <taxon>Pentapetalae</taxon>
        <taxon>asterids</taxon>
        <taxon>lamiids</taxon>
        <taxon>Lamiales</taxon>
        <taxon>Oleaceae</taxon>
        <taxon>Oleeae</taxon>
        <taxon>Olea</taxon>
    </lineage>
</organism>